<dbReference type="eggNOG" id="COG0456">
    <property type="taxonomic scope" value="Bacteria"/>
</dbReference>
<dbReference type="EMBL" id="CM001475">
    <property type="protein sequence ID" value="EIC29891.1"/>
    <property type="molecule type" value="Genomic_DNA"/>
</dbReference>
<dbReference type="PANTHER" id="PTHR43617">
    <property type="entry name" value="L-AMINO ACID N-ACETYLTRANSFERASE"/>
    <property type="match status" value="1"/>
</dbReference>
<feature type="domain" description="N-acetyltransferase" evidence="1">
    <location>
        <begin position="3"/>
        <end position="155"/>
    </location>
</feature>
<dbReference type="Gene3D" id="3.40.630.30">
    <property type="match status" value="1"/>
</dbReference>
<dbReference type="InterPro" id="IPR050276">
    <property type="entry name" value="MshD_Acetyltransferase"/>
</dbReference>
<dbReference type="Pfam" id="PF00583">
    <property type="entry name" value="Acetyltransf_1"/>
    <property type="match status" value="1"/>
</dbReference>
<dbReference type="InterPro" id="IPR000182">
    <property type="entry name" value="GNAT_dom"/>
</dbReference>
<dbReference type="InterPro" id="IPR016181">
    <property type="entry name" value="Acyl_CoA_acyltransferase"/>
</dbReference>
<dbReference type="RefSeq" id="WP_005372124.1">
    <property type="nucleotide sequence ID" value="NZ_CM001475.1"/>
</dbReference>
<dbReference type="CDD" id="cd04301">
    <property type="entry name" value="NAT_SF"/>
    <property type="match status" value="1"/>
</dbReference>
<organism evidence="2 3">
    <name type="scientific">Methylomicrobium album BG8</name>
    <dbReference type="NCBI Taxonomy" id="686340"/>
    <lineage>
        <taxon>Bacteria</taxon>
        <taxon>Pseudomonadati</taxon>
        <taxon>Pseudomonadota</taxon>
        <taxon>Gammaproteobacteria</taxon>
        <taxon>Methylococcales</taxon>
        <taxon>Methylococcaceae</taxon>
        <taxon>Methylomicrobium</taxon>
    </lineage>
</organism>
<name>H8GR64_METAL</name>
<dbReference type="HOGENOM" id="CLU_013985_22_0_6"/>
<accession>H8GR64</accession>
<dbReference type="AlphaFoldDB" id="H8GR64"/>
<dbReference type="STRING" id="686340.Metal_2137"/>
<dbReference type="PROSITE" id="PS51186">
    <property type="entry name" value="GNAT"/>
    <property type="match status" value="1"/>
</dbReference>
<reference evidence="2 3" key="1">
    <citation type="journal article" date="2013" name="Genome Announc.">
        <title>Genome Sequence of the Obligate Gammaproteobacterial Methanotroph Methylomicrobium album Strain BG8.</title>
        <authorList>
            <person name="Kits K.D."/>
            <person name="Kalyuzhnaya M.G."/>
            <person name="Klotz M.G."/>
            <person name="Jetten M.S."/>
            <person name="Op den Camp H.J."/>
            <person name="Vuilleumier S."/>
            <person name="Bringel F."/>
            <person name="Dispirito A.A."/>
            <person name="Murrell J.C."/>
            <person name="Bruce D."/>
            <person name="Cheng J.F."/>
            <person name="Copeland A."/>
            <person name="Goodwin L."/>
            <person name="Hauser L."/>
            <person name="Lajus A."/>
            <person name="Land M.L."/>
            <person name="Lapidus A."/>
            <person name="Lucas S."/>
            <person name="Medigue C."/>
            <person name="Pitluck S."/>
            <person name="Woyke T."/>
            <person name="Zeytun A."/>
            <person name="Stein L.Y."/>
        </authorList>
    </citation>
    <scope>NUCLEOTIDE SEQUENCE [LARGE SCALE GENOMIC DNA]</scope>
    <source>
        <strain evidence="2 3">BG8</strain>
    </source>
</reference>
<sequence>MNLTFRPIETTDRDFLSAVYASTRADEMALVDWDERQKAAFLEMQFAAQHRYYQENYRDTDFLVLLLDGQPIGRLYLARWPEEIRIVDIALLPAYRNAGVGTQLLTDVLEEAAAAGKPVRIHVEGFNPALSLYRRLGFKQIGEHGVYLLMERPADAS</sequence>
<dbReference type="Proteomes" id="UP000005090">
    <property type="component" value="Chromosome"/>
</dbReference>
<evidence type="ECO:0000313" key="2">
    <source>
        <dbReference type="EMBL" id="EIC29891.1"/>
    </source>
</evidence>
<keyword evidence="2" id="KW-0012">Acyltransferase</keyword>
<dbReference type="SUPFAM" id="SSF55729">
    <property type="entry name" value="Acyl-CoA N-acyltransferases (Nat)"/>
    <property type="match status" value="1"/>
</dbReference>
<protein>
    <submittedName>
        <fullName evidence="2">Putative acyltransferase</fullName>
    </submittedName>
</protein>
<proteinExistence type="predicted"/>
<evidence type="ECO:0000259" key="1">
    <source>
        <dbReference type="PROSITE" id="PS51186"/>
    </source>
</evidence>
<dbReference type="GO" id="GO:0016747">
    <property type="term" value="F:acyltransferase activity, transferring groups other than amino-acyl groups"/>
    <property type="evidence" value="ECO:0007669"/>
    <property type="project" value="InterPro"/>
</dbReference>
<keyword evidence="2" id="KW-0808">Transferase</keyword>
<evidence type="ECO:0000313" key="3">
    <source>
        <dbReference type="Proteomes" id="UP000005090"/>
    </source>
</evidence>
<gene>
    <name evidence="2" type="ORF">Metal_2137</name>
</gene>
<keyword evidence="3" id="KW-1185">Reference proteome</keyword>